<feature type="compositionally biased region" description="Basic and acidic residues" evidence="7">
    <location>
        <begin position="257"/>
        <end position="268"/>
    </location>
</feature>
<feature type="region of interest" description="Disordered" evidence="7">
    <location>
        <begin position="43"/>
        <end position="76"/>
    </location>
</feature>
<evidence type="ECO:0000256" key="7">
    <source>
        <dbReference type="SAM" id="MobiDB-lite"/>
    </source>
</evidence>
<gene>
    <name evidence="8" type="ORF">NESM_000502800</name>
</gene>
<evidence type="ECO:0000256" key="1">
    <source>
        <dbReference type="ARBA" id="ARBA00004604"/>
    </source>
</evidence>
<sequence length="365" mass="40552">MGKPKSRDLWQDAEGTKSVNRPQNVTVAKGWKVTPDLLPAKPLAPRRRKYAPIRPNNRDAVAVPLGGQSYNPLDEEHQDALRQAVRQLSKRKVKDERYVKMMMLGRDHKYTGNFSADKTWDEEVQETAPAKAATPPNTKKSAKPSSHSAGAPSSPASSPRSTSRPAAPTGTESRSAKRPMTASSAAAPATSTPAATPAAKESNAAMKKKKNETKKKKKKTKKASAQDAKRAMAHRRHPQRDVVEKETEELDALLSAHEAKEDKRAEARQRRRAAKKENIAVKHYGRHYHTALAIDVAPSDKLVGSLRHLSGGYVHPALERMKSLEERNLVPARMRHTYNKRKVLKAKGQVRLKREEFGIMPETSF</sequence>
<dbReference type="GO" id="GO:0000027">
    <property type="term" value="P:ribosomal large subunit assembly"/>
    <property type="evidence" value="ECO:0007669"/>
    <property type="project" value="TreeGrafter"/>
</dbReference>
<keyword evidence="5" id="KW-0690">Ribosome biogenesis</keyword>
<evidence type="ECO:0000256" key="3">
    <source>
        <dbReference type="ARBA" id="ARBA00008838"/>
    </source>
</evidence>
<evidence type="ECO:0000256" key="2">
    <source>
        <dbReference type="ARBA" id="ARBA00004642"/>
    </source>
</evidence>
<comment type="subcellular location">
    <subcellularLocation>
        <location evidence="1">Nucleus</location>
        <location evidence="1">Nucleolus</location>
    </subcellularLocation>
    <subcellularLocation>
        <location evidence="2">Nucleus</location>
        <location evidence="2">Nucleoplasm</location>
    </subcellularLocation>
</comment>
<reference evidence="8 9" key="1">
    <citation type="journal article" date="2021" name="MBio">
        <title>A New Model Trypanosomatid, Novymonas esmeraldas: Genomic Perception of Its 'Candidatus Pandoraea novymonadis' Endosymbiont.</title>
        <authorList>
            <person name="Zakharova A."/>
            <person name="Saura A."/>
            <person name="Butenko A."/>
            <person name="Podesvova L."/>
            <person name="Warmusova S."/>
            <person name="Kostygov A.Y."/>
            <person name="Nenarokova A."/>
            <person name="Lukes J."/>
            <person name="Opperdoes F.R."/>
            <person name="Yurchenko V."/>
        </authorList>
    </citation>
    <scope>NUCLEOTIDE SEQUENCE [LARGE SCALE GENOMIC DNA]</scope>
    <source>
        <strain evidence="8 9">E262AT.01</strain>
    </source>
</reference>
<dbReference type="Proteomes" id="UP001430356">
    <property type="component" value="Unassembled WGS sequence"/>
</dbReference>
<evidence type="ECO:0000313" key="8">
    <source>
        <dbReference type="EMBL" id="KAK7195725.1"/>
    </source>
</evidence>
<dbReference type="PANTHER" id="PTHR14211:SF7">
    <property type="entry name" value="RIBOSOME BIOGENESIS PROTEIN NOP53"/>
    <property type="match status" value="1"/>
</dbReference>
<dbReference type="GO" id="GO:0006364">
    <property type="term" value="P:rRNA processing"/>
    <property type="evidence" value="ECO:0007669"/>
    <property type="project" value="TreeGrafter"/>
</dbReference>
<feature type="region of interest" description="Disordered" evidence="7">
    <location>
        <begin position="120"/>
        <end position="248"/>
    </location>
</feature>
<evidence type="ECO:0000256" key="5">
    <source>
        <dbReference type="ARBA" id="ARBA00022517"/>
    </source>
</evidence>
<proteinExistence type="inferred from homology"/>
<dbReference type="InterPro" id="IPR011687">
    <property type="entry name" value="Nop53/GLTSCR2"/>
</dbReference>
<feature type="compositionally biased region" description="Basic and acidic residues" evidence="7">
    <location>
        <begin position="1"/>
        <end position="10"/>
    </location>
</feature>
<dbReference type="GO" id="GO:0008097">
    <property type="term" value="F:5S rRNA binding"/>
    <property type="evidence" value="ECO:0007669"/>
    <property type="project" value="TreeGrafter"/>
</dbReference>
<evidence type="ECO:0000256" key="4">
    <source>
        <dbReference type="ARBA" id="ARBA00018339"/>
    </source>
</evidence>
<evidence type="ECO:0000313" key="9">
    <source>
        <dbReference type="Proteomes" id="UP001430356"/>
    </source>
</evidence>
<dbReference type="GO" id="GO:0005654">
    <property type="term" value="C:nucleoplasm"/>
    <property type="evidence" value="ECO:0007669"/>
    <property type="project" value="UniProtKB-SubCell"/>
</dbReference>
<dbReference type="GO" id="GO:0005730">
    <property type="term" value="C:nucleolus"/>
    <property type="evidence" value="ECO:0007669"/>
    <property type="project" value="UniProtKB-SubCell"/>
</dbReference>
<feature type="compositionally biased region" description="Low complexity" evidence="7">
    <location>
        <begin position="181"/>
        <end position="199"/>
    </location>
</feature>
<feature type="compositionally biased region" description="Basic residues" evidence="7">
    <location>
        <begin position="206"/>
        <end position="222"/>
    </location>
</feature>
<dbReference type="AlphaFoldDB" id="A0AAW0ES06"/>
<feature type="region of interest" description="Disordered" evidence="7">
    <location>
        <begin position="1"/>
        <end position="22"/>
    </location>
</feature>
<dbReference type="Pfam" id="PF07767">
    <property type="entry name" value="Nop53"/>
    <property type="match status" value="1"/>
</dbReference>
<keyword evidence="6" id="KW-0539">Nucleus</keyword>
<feature type="compositionally biased region" description="Low complexity" evidence="7">
    <location>
        <begin position="127"/>
        <end position="169"/>
    </location>
</feature>
<dbReference type="PIRSF" id="PIRSF017302">
    <property type="entry name" value="Gltscr2"/>
    <property type="match status" value="1"/>
</dbReference>
<dbReference type="EMBL" id="JAECZO010000060">
    <property type="protein sequence ID" value="KAK7195725.1"/>
    <property type="molecule type" value="Genomic_DNA"/>
</dbReference>
<dbReference type="PANTHER" id="PTHR14211">
    <property type="entry name" value="GLIOMA SUPPRESSOR CANDIDATE REGION GENE 2"/>
    <property type="match status" value="1"/>
</dbReference>
<name>A0AAW0ES06_9TRYP</name>
<feature type="region of interest" description="Disordered" evidence="7">
    <location>
        <begin position="255"/>
        <end position="274"/>
    </location>
</feature>
<protein>
    <recommendedName>
        <fullName evidence="4">Ribosome biogenesis protein NOP53</fullName>
    </recommendedName>
</protein>
<keyword evidence="9" id="KW-1185">Reference proteome</keyword>
<comment type="similarity">
    <text evidence="3">Belongs to the NOP53 family.</text>
</comment>
<evidence type="ECO:0000256" key="6">
    <source>
        <dbReference type="ARBA" id="ARBA00023242"/>
    </source>
</evidence>
<comment type="caution">
    <text evidence="8">The sequence shown here is derived from an EMBL/GenBank/DDBJ whole genome shotgun (WGS) entry which is preliminary data.</text>
</comment>
<organism evidence="8 9">
    <name type="scientific">Novymonas esmeraldas</name>
    <dbReference type="NCBI Taxonomy" id="1808958"/>
    <lineage>
        <taxon>Eukaryota</taxon>
        <taxon>Discoba</taxon>
        <taxon>Euglenozoa</taxon>
        <taxon>Kinetoplastea</taxon>
        <taxon>Metakinetoplastina</taxon>
        <taxon>Trypanosomatida</taxon>
        <taxon>Trypanosomatidae</taxon>
        <taxon>Novymonas</taxon>
    </lineage>
</organism>
<accession>A0AAW0ES06</accession>